<organism evidence="4 5">
    <name type="scientific">Sphingomonas sabuli</name>
    <dbReference type="NCBI Taxonomy" id="2764186"/>
    <lineage>
        <taxon>Bacteria</taxon>
        <taxon>Pseudomonadati</taxon>
        <taxon>Pseudomonadota</taxon>
        <taxon>Alphaproteobacteria</taxon>
        <taxon>Sphingomonadales</taxon>
        <taxon>Sphingomonadaceae</taxon>
        <taxon>Sphingomonas</taxon>
    </lineage>
</organism>
<feature type="domain" description="Methyltransferase" evidence="3">
    <location>
        <begin position="49"/>
        <end position="137"/>
    </location>
</feature>
<dbReference type="CDD" id="cd02440">
    <property type="entry name" value="AdoMet_MTases"/>
    <property type="match status" value="1"/>
</dbReference>
<accession>A0A7G9L353</accession>
<proteinExistence type="predicted"/>
<keyword evidence="1 4" id="KW-0489">Methyltransferase</keyword>
<dbReference type="PANTHER" id="PTHR43861:SF1">
    <property type="entry name" value="TRANS-ACONITATE 2-METHYLTRANSFERASE"/>
    <property type="match status" value="1"/>
</dbReference>
<evidence type="ECO:0000313" key="4">
    <source>
        <dbReference type="EMBL" id="QNM83052.1"/>
    </source>
</evidence>
<name>A0A7G9L353_9SPHN</name>
<dbReference type="RefSeq" id="WP_187480007.1">
    <property type="nucleotide sequence ID" value="NZ_CP060697.1"/>
</dbReference>
<dbReference type="AlphaFoldDB" id="A0A7G9L353"/>
<protein>
    <submittedName>
        <fullName evidence="4">Methyltransferase domain-containing protein</fullName>
    </submittedName>
</protein>
<dbReference type="KEGG" id="ssau:H8M03_01425"/>
<dbReference type="EMBL" id="CP060697">
    <property type="protein sequence ID" value="QNM83052.1"/>
    <property type="molecule type" value="Genomic_DNA"/>
</dbReference>
<gene>
    <name evidence="4" type="ORF">H8M03_01425</name>
</gene>
<dbReference type="Proteomes" id="UP000515861">
    <property type="component" value="Chromosome"/>
</dbReference>
<dbReference type="GO" id="GO:0032259">
    <property type="term" value="P:methylation"/>
    <property type="evidence" value="ECO:0007669"/>
    <property type="project" value="UniProtKB-KW"/>
</dbReference>
<dbReference type="GO" id="GO:0008168">
    <property type="term" value="F:methyltransferase activity"/>
    <property type="evidence" value="ECO:0007669"/>
    <property type="project" value="UniProtKB-KW"/>
</dbReference>
<evidence type="ECO:0000256" key="1">
    <source>
        <dbReference type="ARBA" id="ARBA00022603"/>
    </source>
</evidence>
<keyword evidence="2 4" id="KW-0808">Transferase</keyword>
<evidence type="ECO:0000256" key="2">
    <source>
        <dbReference type="ARBA" id="ARBA00022679"/>
    </source>
</evidence>
<dbReference type="PANTHER" id="PTHR43861">
    <property type="entry name" value="TRANS-ACONITATE 2-METHYLTRANSFERASE-RELATED"/>
    <property type="match status" value="1"/>
</dbReference>
<dbReference type="SUPFAM" id="SSF53335">
    <property type="entry name" value="S-adenosyl-L-methionine-dependent methyltransferases"/>
    <property type="match status" value="1"/>
</dbReference>
<dbReference type="InterPro" id="IPR041698">
    <property type="entry name" value="Methyltransf_25"/>
</dbReference>
<reference evidence="4 5" key="1">
    <citation type="submission" date="2020-08" db="EMBL/GenBank/DDBJ databases">
        <title>Sphingomonas sp. sand1-3 16S ribosomal RNA gene Genome sequencing and assembly.</title>
        <authorList>
            <person name="Kang M."/>
        </authorList>
    </citation>
    <scope>NUCLEOTIDE SEQUENCE [LARGE SCALE GENOMIC DNA]</scope>
    <source>
        <strain evidence="5">sand1-3</strain>
    </source>
</reference>
<evidence type="ECO:0000313" key="5">
    <source>
        <dbReference type="Proteomes" id="UP000515861"/>
    </source>
</evidence>
<dbReference type="Gene3D" id="3.40.50.150">
    <property type="entry name" value="Vaccinia Virus protein VP39"/>
    <property type="match status" value="1"/>
</dbReference>
<dbReference type="Pfam" id="PF13649">
    <property type="entry name" value="Methyltransf_25"/>
    <property type="match status" value="1"/>
</dbReference>
<keyword evidence="5" id="KW-1185">Reference proteome</keyword>
<evidence type="ECO:0000259" key="3">
    <source>
        <dbReference type="Pfam" id="PF13649"/>
    </source>
</evidence>
<sequence length="276" mass="29138">MTQSPDWAGQGGDAWAEHWHSTDQALAKVGDALDRAVAKAAPIGPIRALDVGCGPGTTSLALAAERPNAEILGCDLSASLIAIANQRSEDVPNLRFVQEDASKAARDHGPFDLIFSRHGVMFFDEPKAAFATLRRSARDTASLVFSCFREWSANPWAAELSAAALGTKAEAPEKGPGAFAFADPDYVEKLLKQSGWAGAEPARLDFDYVAGSGPQAADEAMRFLLDIGPAARVLNAPGGERDPEAVARVRAVVEKHGKGDSVVFPASAWIWTATAA</sequence>
<dbReference type="InterPro" id="IPR029063">
    <property type="entry name" value="SAM-dependent_MTases_sf"/>
</dbReference>